<dbReference type="Proteomes" id="UP001499854">
    <property type="component" value="Unassembled WGS sequence"/>
</dbReference>
<name>A0ABP5BXC3_9ACTN</name>
<dbReference type="PANTHER" id="PTHR43792:SF1">
    <property type="entry name" value="N-ACETYLTRANSFERASE DOMAIN-CONTAINING PROTEIN"/>
    <property type="match status" value="1"/>
</dbReference>
<accession>A0ABP5BXC3</accession>
<feature type="domain" description="N-acetyltransferase" evidence="1">
    <location>
        <begin position="11"/>
        <end position="175"/>
    </location>
</feature>
<dbReference type="Pfam" id="PF13302">
    <property type="entry name" value="Acetyltransf_3"/>
    <property type="match status" value="1"/>
</dbReference>
<dbReference type="PROSITE" id="PS51186">
    <property type="entry name" value="GNAT"/>
    <property type="match status" value="1"/>
</dbReference>
<dbReference type="InterPro" id="IPR016181">
    <property type="entry name" value="Acyl_CoA_acyltransferase"/>
</dbReference>
<evidence type="ECO:0000313" key="3">
    <source>
        <dbReference type="Proteomes" id="UP001499854"/>
    </source>
</evidence>
<protein>
    <submittedName>
        <fullName evidence="2">GNAT family N-acetyltransferase</fullName>
    </submittedName>
</protein>
<gene>
    <name evidence="2" type="ORF">GCM10009838_07040</name>
</gene>
<reference evidence="3" key="1">
    <citation type="journal article" date="2019" name="Int. J. Syst. Evol. Microbiol.">
        <title>The Global Catalogue of Microorganisms (GCM) 10K type strain sequencing project: providing services to taxonomists for standard genome sequencing and annotation.</title>
        <authorList>
            <consortium name="The Broad Institute Genomics Platform"/>
            <consortium name="The Broad Institute Genome Sequencing Center for Infectious Disease"/>
            <person name="Wu L."/>
            <person name="Ma J."/>
        </authorList>
    </citation>
    <scope>NUCLEOTIDE SEQUENCE [LARGE SCALE GENOMIC DNA]</scope>
    <source>
        <strain evidence="3">JCM 16013</strain>
    </source>
</reference>
<dbReference type="SUPFAM" id="SSF55729">
    <property type="entry name" value="Acyl-CoA N-acyltransferases (Nat)"/>
    <property type="match status" value="1"/>
</dbReference>
<dbReference type="InterPro" id="IPR051531">
    <property type="entry name" value="N-acetyltransferase"/>
</dbReference>
<comment type="caution">
    <text evidence="2">The sequence shown here is derived from an EMBL/GenBank/DDBJ whole genome shotgun (WGS) entry which is preliminary data.</text>
</comment>
<evidence type="ECO:0000259" key="1">
    <source>
        <dbReference type="PROSITE" id="PS51186"/>
    </source>
</evidence>
<dbReference type="Gene3D" id="3.40.630.30">
    <property type="match status" value="1"/>
</dbReference>
<organism evidence="2 3">
    <name type="scientific">Catenulispora subtropica</name>
    <dbReference type="NCBI Taxonomy" id="450798"/>
    <lineage>
        <taxon>Bacteria</taxon>
        <taxon>Bacillati</taxon>
        <taxon>Actinomycetota</taxon>
        <taxon>Actinomycetes</taxon>
        <taxon>Catenulisporales</taxon>
        <taxon>Catenulisporaceae</taxon>
        <taxon>Catenulispora</taxon>
    </lineage>
</organism>
<evidence type="ECO:0000313" key="2">
    <source>
        <dbReference type="EMBL" id="GAA1954240.1"/>
    </source>
</evidence>
<sequence>MLRETVATARLSLTPLSAADADEMVSVLAARELYTYIGGEPPSREELRARYERQAAGGPADGSQEWHNWIVRRAEDSVAVGTVQATVVDGGRVADVAWVVGAPFQGQGYAVEAAAGMVAWLRDHGVAEVRAHIHPEHAASARVAERIGLVATGEVDDEGERVWRTVGVERMETNR</sequence>
<proteinExistence type="predicted"/>
<dbReference type="PANTHER" id="PTHR43792">
    <property type="entry name" value="GNAT FAMILY, PUTATIVE (AFU_ORTHOLOGUE AFUA_3G00765)-RELATED-RELATED"/>
    <property type="match status" value="1"/>
</dbReference>
<dbReference type="EMBL" id="BAAAQM010000002">
    <property type="protein sequence ID" value="GAA1954240.1"/>
    <property type="molecule type" value="Genomic_DNA"/>
</dbReference>
<keyword evidence="3" id="KW-1185">Reference proteome</keyword>
<dbReference type="InterPro" id="IPR000182">
    <property type="entry name" value="GNAT_dom"/>
</dbReference>